<evidence type="ECO:0000313" key="1">
    <source>
        <dbReference type="EMBL" id="MFB9210903.1"/>
    </source>
</evidence>
<name>A0ABV5J3M4_9BACT</name>
<gene>
    <name evidence="1" type="ORF">ACFFUR_03730</name>
</gene>
<reference evidence="1 2" key="1">
    <citation type="submission" date="2024-09" db="EMBL/GenBank/DDBJ databases">
        <authorList>
            <person name="Sun Q."/>
            <person name="Mori K."/>
        </authorList>
    </citation>
    <scope>NUCLEOTIDE SEQUENCE [LARGE SCALE GENOMIC DNA]</scope>
    <source>
        <strain evidence="1 2">CECT 7682</strain>
    </source>
</reference>
<dbReference type="EMBL" id="JBHMEW010000011">
    <property type="protein sequence ID" value="MFB9210903.1"/>
    <property type="molecule type" value="Genomic_DNA"/>
</dbReference>
<dbReference type="Proteomes" id="UP001589654">
    <property type="component" value="Unassembled WGS sequence"/>
</dbReference>
<comment type="caution">
    <text evidence="1">The sequence shown here is derived from an EMBL/GenBank/DDBJ whole genome shotgun (WGS) entry which is preliminary data.</text>
</comment>
<organism evidence="1 2">
    <name type="scientific">Echinicola jeungdonensis</name>
    <dbReference type="NCBI Taxonomy" id="709343"/>
    <lineage>
        <taxon>Bacteria</taxon>
        <taxon>Pseudomonadati</taxon>
        <taxon>Bacteroidota</taxon>
        <taxon>Cytophagia</taxon>
        <taxon>Cytophagales</taxon>
        <taxon>Cyclobacteriaceae</taxon>
        <taxon>Echinicola</taxon>
    </lineage>
</organism>
<keyword evidence="2" id="KW-1185">Reference proteome</keyword>
<accession>A0ABV5J3M4</accession>
<dbReference type="RefSeq" id="WP_290247450.1">
    <property type="nucleotide sequence ID" value="NZ_JAUFQT010000001.1"/>
</dbReference>
<proteinExistence type="predicted"/>
<evidence type="ECO:0000313" key="2">
    <source>
        <dbReference type="Proteomes" id="UP001589654"/>
    </source>
</evidence>
<sequence length="127" mass="14227">MNKVLSCMSHLLLVLMVIKILTAPVIYVDFKMQQDYIAKVLCINKDQPEMHCNGQCILMKKLNKSGADQDQGTEQNPSQKRAFAELLPNTSIFTFAAQVIPADHVSFFEDNLQEVDLDTFVPPPSLG</sequence>
<protein>
    <submittedName>
        <fullName evidence="1">Uncharacterized protein</fullName>
    </submittedName>
</protein>